<gene>
    <name evidence="1" type="ORF">HNQ70_002242</name>
</gene>
<evidence type="ECO:0000313" key="1">
    <source>
        <dbReference type="EMBL" id="MBB5272228.1"/>
    </source>
</evidence>
<name>A0A7W8HJA8_9BURK</name>
<keyword evidence="2" id="KW-1185">Reference proteome</keyword>
<evidence type="ECO:0000313" key="2">
    <source>
        <dbReference type="Proteomes" id="UP000532440"/>
    </source>
</evidence>
<dbReference type="EMBL" id="JACHGB010000004">
    <property type="protein sequence ID" value="MBB5272228.1"/>
    <property type="molecule type" value="Genomic_DNA"/>
</dbReference>
<dbReference type="AlphaFoldDB" id="A0A7W8HJA8"/>
<organism evidence="1 2">
    <name type="scientific">Quisquiliibacterium transsilvanicum</name>
    <dbReference type="NCBI Taxonomy" id="1549638"/>
    <lineage>
        <taxon>Bacteria</taxon>
        <taxon>Pseudomonadati</taxon>
        <taxon>Pseudomonadota</taxon>
        <taxon>Betaproteobacteria</taxon>
        <taxon>Burkholderiales</taxon>
        <taxon>Burkholderiaceae</taxon>
        <taxon>Quisquiliibacterium</taxon>
    </lineage>
</organism>
<proteinExistence type="predicted"/>
<dbReference type="RefSeq" id="WP_183967447.1">
    <property type="nucleotide sequence ID" value="NZ_BAABEW010000002.1"/>
</dbReference>
<dbReference type="Proteomes" id="UP000532440">
    <property type="component" value="Unassembled WGS sequence"/>
</dbReference>
<comment type="caution">
    <text evidence="1">The sequence shown here is derived from an EMBL/GenBank/DDBJ whole genome shotgun (WGS) entry which is preliminary data.</text>
</comment>
<sequence>MEFIQYDELAKRERELPDWIVAQYRLHPMNAKAYLQLDYWTPEEAAALVLGFHPVAVKEHHDPAYLQKLAENGDAIRAEMNPDDFLVWVEINNVLKLGGYRGVLMNFRRHWEYRGQRYISPLEWVQRANALEARLPTTIEDWFKSIESGSRTGDTGQPSRRAETTYLNIIGGLIGLMLGKSPGGQPLSVYDSQAAIIAALLAHHEGKPGMSERSLEQKFAAAKRSLTGT</sequence>
<reference evidence="1 2" key="1">
    <citation type="submission" date="2020-08" db="EMBL/GenBank/DDBJ databases">
        <title>Genomic Encyclopedia of Type Strains, Phase IV (KMG-IV): sequencing the most valuable type-strain genomes for metagenomic binning, comparative biology and taxonomic classification.</title>
        <authorList>
            <person name="Goeker M."/>
        </authorList>
    </citation>
    <scope>NUCLEOTIDE SEQUENCE [LARGE SCALE GENOMIC DNA]</scope>
    <source>
        <strain evidence="1 2">DSM 29781</strain>
    </source>
</reference>
<accession>A0A7W8HJA8</accession>
<protein>
    <submittedName>
        <fullName evidence="1">Uncharacterized protein</fullName>
    </submittedName>
</protein>